<dbReference type="InterPro" id="IPR004201">
    <property type="entry name" value="Cdc48_dom2"/>
</dbReference>
<feature type="domain" description="CDC48 N-terminal subdomain" evidence="6">
    <location>
        <begin position="4"/>
        <end position="84"/>
    </location>
</feature>
<dbReference type="EMBL" id="FNBK01000014">
    <property type="protein sequence ID" value="SDG06865.1"/>
    <property type="molecule type" value="Genomic_DNA"/>
</dbReference>
<keyword evidence="3" id="KW-0547">Nucleotide-binding</keyword>
<feature type="domain" description="AAA+ ATPase" evidence="5">
    <location>
        <begin position="207"/>
        <end position="337"/>
    </location>
</feature>
<evidence type="ECO:0000256" key="3">
    <source>
        <dbReference type="ARBA" id="ARBA00022741"/>
    </source>
</evidence>
<dbReference type="Proteomes" id="UP000199076">
    <property type="component" value="Unassembled WGS sequence"/>
</dbReference>
<dbReference type="InterPro" id="IPR027417">
    <property type="entry name" value="P-loop_NTPase"/>
</dbReference>
<evidence type="ECO:0000313" key="7">
    <source>
        <dbReference type="EMBL" id="SDG06865.1"/>
    </source>
</evidence>
<dbReference type="SMART" id="SM01073">
    <property type="entry name" value="CDC48_N"/>
    <property type="match status" value="1"/>
</dbReference>
<dbReference type="InterPro" id="IPR050168">
    <property type="entry name" value="AAA_ATPase_domain"/>
</dbReference>
<dbReference type="Gene3D" id="1.10.8.60">
    <property type="match status" value="2"/>
</dbReference>
<dbReference type="InterPro" id="IPR003959">
    <property type="entry name" value="ATPase_AAA_core"/>
</dbReference>
<dbReference type="Gene3D" id="3.40.50.300">
    <property type="entry name" value="P-loop containing nucleotide triphosphate hydrolases"/>
    <property type="match status" value="2"/>
</dbReference>
<dbReference type="GO" id="GO:0005737">
    <property type="term" value="C:cytoplasm"/>
    <property type="evidence" value="ECO:0007669"/>
    <property type="project" value="UniProtKB-ARBA"/>
</dbReference>
<sequence>MSVTLRVGDGDALGTGEVRVPVDAARAIGVEDGGVVRLRGADETAAVVRTSADLDGTVLFGAEGRTNAGVEVGESVAVSATATERAGAITVAPAGEFRVRVGPDTIGSLLDGVPVTTGDRYRASLVGGSITVPLRVTAVEPTEPAVVDGETDITVTTAGSDSGPAAGRPTVTLEDVGGLDDVVERVRRTILGPLKHPELTARFGGRPAGGVLLSGPTGTGKTLLVEAVANAADAALVRVTDPPTGRDGTDLGEVVRTAHEERPSIVFFDDLDTLAPARDGGGDGDARATRRIADAVETLVDTDGVAVVGATGRVSAVDDALRRGGRFETELDVGVPDRDGRLEILRIHTADLPLAASVDLGSVADRTHGFVGADLAGLVSEAVRQAVDRLPGEYVYGDDPIPEDVLAGVTVEGGDFEAALSRVIPSGMRAVAVERPAVGYDDIGGLESVKTAVVRAIEWPLLYPELFEQFGSAPPSGILLYGPPGTGKTMLAKAVASSTDANFVAVNGPELLNRYVGESERGVRDVFERARRHAPTVVFFDEVDAIAKARSEDGDSDVVERVVSQLLTELDGIEPRSGVTVVAATNRPDMVDPALLRPGRLEKSLEVPLPDRDGRREIFAVHTRSVPLGDVDLSALAAATDGYNGSDIEAVVREATMRAMDDYLRNTGFDPDEESLSSVRVGSSHFEAAIEAVEPSVTAEMRDYYADVSTRL</sequence>
<dbReference type="PANTHER" id="PTHR23077">
    <property type="entry name" value="AAA-FAMILY ATPASE"/>
    <property type="match status" value="1"/>
</dbReference>
<proteinExistence type="inferred from homology"/>
<dbReference type="PANTHER" id="PTHR23077:SF171">
    <property type="entry name" value="NUCLEAR VALOSIN-CONTAINING PROTEIN-LIKE"/>
    <property type="match status" value="1"/>
</dbReference>
<evidence type="ECO:0000259" key="5">
    <source>
        <dbReference type="SMART" id="SM00382"/>
    </source>
</evidence>
<dbReference type="PROSITE" id="PS00674">
    <property type="entry name" value="AAA"/>
    <property type="match status" value="1"/>
</dbReference>
<dbReference type="InterPro" id="IPR009010">
    <property type="entry name" value="Asp_de-COase-like_dom_sf"/>
</dbReference>
<dbReference type="STRING" id="660518.SAMN05216218_11494"/>
<evidence type="ECO:0000256" key="1">
    <source>
        <dbReference type="ARBA" id="ARBA00009833"/>
    </source>
</evidence>
<protein>
    <submittedName>
        <fullName evidence="7">Transitional endoplasmic reticulum ATPase</fullName>
    </submittedName>
</protein>
<organism evidence="7 8">
    <name type="scientific">Halorientalis regularis</name>
    <dbReference type="NCBI Taxonomy" id="660518"/>
    <lineage>
        <taxon>Archaea</taxon>
        <taxon>Methanobacteriati</taxon>
        <taxon>Methanobacteriota</taxon>
        <taxon>Stenosarchaea group</taxon>
        <taxon>Halobacteria</taxon>
        <taxon>Halobacteriales</taxon>
        <taxon>Haloarculaceae</taxon>
        <taxon>Halorientalis</taxon>
    </lineage>
</organism>
<dbReference type="AlphaFoldDB" id="A0A1G7R888"/>
<dbReference type="SUPFAM" id="SSF50692">
    <property type="entry name" value="ADC-like"/>
    <property type="match status" value="1"/>
</dbReference>
<evidence type="ECO:0000256" key="4">
    <source>
        <dbReference type="ARBA" id="ARBA00022840"/>
    </source>
</evidence>
<dbReference type="CDD" id="cd19511">
    <property type="entry name" value="RecA-like_CDC48_r2-like"/>
    <property type="match status" value="1"/>
</dbReference>
<dbReference type="InterPro" id="IPR029067">
    <property type="entry name" value="CDC48_domain_2-like_sf"/>
</dbReference>
<dbReference type="FunFam" id="3.40.50.300:FF:000018">
    <property type="entry name" value="Cell division control 48"/>
    <property type="match status" value="1"/>
</dbReference>
<dbReference type="GO" id="GO:0016887">
    <property type="term" value="F:ATP hydrolysis activity"/>
    <property type="evidence" value="ECO:0007669"/>
    <property type="project" value="InterPro"/>
</dbReference>
<dbReference type="InterPro" id="IPR003593">
    <property type="entry name" value="AAA+_ATPase"/>
</dbReference>
<dbReference type="InterPro" id="IPR003338">
    <property type="entry name" value="CDC4_N-term_subdom"/>
</dbReference>
<comment type="similarity">
    <text evidence="1">Belongs to the AAA ATPase family. CDC48 subfamily.</text>
</comment>
<dbReference type="SUPFAM" id="SSF54585">
    <property type="entry name" value="Cdc48 domain 2-like"/>
    <property type="match status" value="1"/>
</dbReference>
<dbReference type="Pfam" id="PF02933">
    <property type="entry name" value="CDC48_2"/>
    <property type="match status" value="1"/>
</dbReference>
<evidence type="ECO:0000313" key="8">
    <source>
        <dbReference type="Proteomes" id="UP000199076"/>
    </source>
</evidence>
<dbReference type="OrthoDB" id="77269at2157"/>
<gene>
    <name evidence="7" type="ORF">SAMN05216218_11494</name>
</gene>
<dbReference type="InterPro" id="IPR041569">
    <property type="entry name" value="AAA_lid_3"/>
</dbReference>
<name>A0A1G7R888_9EURY</name>
<keyword evidence="2" id="KW-0677">Repeat</keyword>
<dbReference type="SUPFAM" id="SSF52540">
    <property type="entry name" value="P-loop containing nucleoside triphosphate hydrolases"/>
    <property type="match status" value="2"/>
</dbReference>
<feature type="domain" description="AAA+ ATPase" evidence="5">
    <location>
        <begin position="474"/>
        <end position="611"/>
    </location>
</feature>
<dbReference type="RefSeq" id="WP_092694352.1">
    <property type="nucleotide sequence ID" value="NZ_FNBK01000014.1"/>
</dbReference>
<evidence type="ECO:0000256" key="2">
    <source>
        <dbReference type="ARBA" id="ARBA00022737"/>
    </source>
</evidence>
<accession>A0A1G7R888</accession>
<dbReference type="Pfam" id="PF17862">
    <property type="entry name" value="AAA_lid_3"/>
    <property type="match status" value="2"/>
</dbReference>
<keyword evidence="4" id="KW-0067">ATP-binding</keyword>
<dbReference type="SMART" id="SM00382">
    <property type="entry name" value="AAA"/>
    <property type="match status" value="2"/>
</dbReference>
<reference evidence="8" key="1">
    <citation type="submission" date="2016-10" db="EMBL/GenBank/DDBJ databases">
        <authorList>
            <person name="Varghese N."/>
            <person name="Submissions S."/>
        </authorList>
    </citation>
    <scope>NUCLEOTIDE SEQUENCE [LARGE SCALE GENOMIC DNA]</scope>
    <source>
        <strain evidence="8">IBRC-M 10760</strain>
    </source>
</reference>
<evidence type="ECO:0000259" key="6">
    <source>
        <dbReference type="SMART" id="SM01073"/>
    </source>
</evidence>
<dbReference type="GO" id="GO:0005524">
    <property type="term" value="F:ATP binding"/>
    <property type="evidence" value="ECO:0007669"/>
    <property type="project" value="UniProtKB-KW"/>
</dbReference>
<dbReference type="Pfam" id="PF00004">
    <property type="entry name" value="AAA"/>
    <property type="match status" value="2"/>
</dbReference>
<keyword evidence="8" id="KW-1185">Reference proteome</keyword>
<dbReference type="InterPro" id="IPR003960">
    <property type="entry name" value="ATPase_AAA_CS"/>
</dbReference>